<keyword evidence="4 6" id="KW-0694">RNA-binding</keyword>
<comment type="similarity">
    <text evidence="1 6">Belongs to the snRNP Sm proteins family.</text>
</comment>
<proteinExistence type="inferred from homology"/>
<dbReference type="Proteomes" id="UP000095038">
    <property type="component" value="Unassembled WGS sequence"/>
</dbReference>
<reference evidence="9" key="1">
    <citation type="submission" date="2016-05" db="EMBL/GenBank/DDBJ databases">
        <title>Comparative genomics of biotechnologically important yeasts.</title>
        <authorList>
            <consortium name="DOE Joint Genome Institute"/>
            <person name="Riley R."/>
            <person name="Haridas S."/>
            <person name="Wolfe K.H."/>
            <person name="Lopes M.R."/>
            <person name="Hittinger C.T."/>
            <person name="Goker M."/>
            <person name="Salamov A."/>
            <person name="Wisecaver J."/>
            <person name="Long T.M."/>
            <person name="Aerts A.L."/>
            <person name="Barry K."/>
            <person name="Choi C."/>
            <person name="Clum A."/>
            <person name="Coughlan A.Y."/>
            <person name="Deshpande S."/>
            <person name="Douglass A.P."/>
            <person name="Hanson S.J."/>
            <person name="Klenk H.-P."/>
            <person name="Labutti K."/>
            <person name="Lapidus A."/>
            <person name="Lindquist E."/>
            <person name="Lipzen A."/>
            <person name="Meier-Kolthoff J.P."/>
            <person name="Ohm R.A."/>
            <person name="Otillar R.P."/>
            <person name="Pangilinan J."/>
            <person name="Peng Y."/>
            <person name="Rokas A."/>
            <person name="Rosa C.A."/>
            <person name="Scheuner C."/>
            <person name="Sibirny A.A."/>
            <person name="Slot J.C."/>
            <person name="Stielow J.B."/>
            <person name="Sun H."/>
            <person name="Kurtzman C.P."/>
            <person name="Blackwell M."/>
            <person name="Grigoriev I.V."/>
            <person name="Jeffries T.W."/>
        </authorList>
    </citation>
    <scope>NUCLEOTIDE SEQUENCE [LARGE SCALE GENOMIC DNA]</scope>
    <source>
        <strain evidence="9">DSM 1968</strain>
    </source>
</reference>
<dbReference type="InterPro" id="IPR010920">
    <property type="entry name" value="LSM_dom_sf"/>
</dbReference>
<dbReference type="GO" id="GO:0003729">
    <property type="term" value="F:mRNA binding"/>
    <property type="evidence" value="ECO:0007669"/>
    <property type="project" value="EnsemblFungi"/>
</dbReference>
<keyword evidence="9" id="KW-1185">Reference proteome</keyword>
<dbReference type="GO" id="GO:0006397">
    <property type="term" value="P:mRNA processing"/>
    <property type="evidence" value="ECO:0007669"/>
    <property type="project" value="UniProtKB-UniRule"/>
</dbReference>
<evidence type="ECO:0000256" key="2">
    <source>
        <dbReference type="ARBA" id="ARBA00022490"/>
    </source>
</evidence>
<dbReference type="InterPro" id="IPR044642">
    <property type="entry name" value="PTHR15588"/>
</dbReference>
<evidence type="ECO:0000313" key="8">
    <source>
        <dbReference type="EMBL" id="ODV61904.1"/>
    </source>
</evidence>
<dbReference type="GO" id="GO:1990726">
    <property type="term" value="C:Lsm1-7-Pat1 complex"/>
    <property type="evidence" value="ECO:0007669"/>
    <property type="project" value="EnsemblFungi"/>
</dbReference>
<evidence type="ECO:0000256" key="6">
    <source>
        <dbReference type="RuleBase" id="RU365047"/>
    </source>
</evidence>
<dbReference type="RefSeq" id="XP_020048211.1">
    <property type="nucleotide sequence ID" value="XM_020189995.1"/>
</dbReference>
<dbReference type="SMART" id="SM00651">
    <property type="entry name" value="Sm"/>
    <property type="match status" value="1"/>
</dbReference>
<dbReference type="EMBL" id="KV454478">
    <property type="protein sequence ID" value="ODV61904.1"/>
    <property type="molecule type" value="Genomic_DNA"/>
</dbReference>
<dbReference type="SUPFAM" id="SSF50182">
    <property type="entry name" value="Sm-like ribonucleoproteins"/>
    <property type="match status" value="1"/>
</dbReference>
<feature type="non-terminal residue" evidence="8">
    <location>
        <position position="1"/>
    </location>
</feature>
<evidence type="ECO:0000259" key="7">
    <source>
        <dbReference type="PROSITE" id="PS52002"/>
    </source>
</evidence>
<dbReference type="STRING" id="1344418.A0A1D2VJW3"/>
<dbReference type="GO" id="GO:0005634">
    <property type="term" value="C:nucleus"/>
    <property type="evidence" value="ECO:0007669"/>
    <property type="project" value="EnsemblFungi"/>
</dbReference>
<keyword evidence="2 6" id="KW-0963">Cytoplasm</keyword>
<dbReference type="PANTHER" id="PTHR15588:SF8">
    <property type="entry name" value="U6 SNRNA-ASSOCIATED SM-LIKE PROTEIN LSM1"/>
    <property type="match status" value="1"/>
</dbReference>
<dbReference type="FunCoup" id="A0A1D2VJW3">
    <property type="interactions" value="439"/>
</dbReference>
<dbReference type="GO" id="GO:0000290">
    <property type="term" value="P:deadenylation-dependent decapping of nuclear-transcribed mRNA"/>
    <property type="evidence" value="ECO:0007669"/>
    <property type="project" value="EnsemblFungi"/>
</dbReference>
<dbReference type="InterPro" id="IPR047575">
    <property type="entry name" value="Sm"/>
</dbReference>
<keyword evidence="3 6" id="KW-0507">mRNA processing</keyword>
<dbReference type="GeneID" id="30963631"/>
<name>A0A1D2VJW3_9ASCO</name>
<dbReference type="PROSITE" id="PS52002">
    <property type="entry name" value="SM"/>
    <property type="match status" value="1"/>
</dbReference>
<dbReference type="CDD" id="cd01728">
    <property type="entry name" value="LSm1"/>
    <property type="match status" value="1"/>
</dbReference>
<dbReference type="PANTHER" id="PTHR15588">
    <property type="entry name" value="LSM1"/>
    <property type="match status" value="1"/>
</dbReference>
<dbReference type="AlphaFoldDB" id="A0A1D2VJW3"/>
<dbReference type="Gene3D" id="2.30.30.100">
    <property type="match status" value="1"/>
</dbReference>
<accession>A0A1D2VJW3</accession>
<comment type="function">
    <text evidence="6">Component of the cytoplasmic LSM1-LSM7 complex which is involved in mRNA degradation.</text>
</comment>
<comment type="subunit">
    <text evidence="6">Component of the heptameric LSM1-LSM7 complex that forms a seven-membered ring structure with a donut shape.</text>
</comment>
<feature type="non-terminal residue" evidence="8">
    <location>
        <position position="142"/>
    </location>
</feature>
<feature type="domain" description="Sm" evidence="7">
    <location>
        <begin position="11"/>
        <end position="88"/>
    </location>
</feature>
<evidence type="ECO:0000256" key="4">
    <source>
        <dbReference type="ARBA" id="ARBA00022884"/>
    </source>
</evidence>
<keyword evidence="5 6" id="KW-0687">Ribonucleoprotein</keyword>
<protein>
    <recommendedName>
        <fullName evidence="6">U6 snRNA-associated Sm-like protein LSm1</fullName>
    </recommendedName>
</protein>
<dbReference type="InParanoid" id="A0A1D2VJW3"/>
<dbReference type="FunFam" id="2.30.30.100:FF:000045">
    <property type="entry name" value="U6 snRNA-associated Sm-like protein LSm1"/>
    <property type="match status" value="1"/>
</dbReference>
<organism evidence="8 9">
    <name type="scientific">Ascoidea rubescens DSM 1968</name>
    <dbReference type="NCBI Taxonomy" id="1344418"/>
    <lineage>
        <taxon>Eukaryota</taxon>
        <taxon>Fungi</taxon>
        <taxon>Dikarya</taxon>
        <taxon>Ascomycota</taxon>
        <taxon>Saccharomycotina</taxon>
        <taxon>Saccharomycetes</taxon>
        <taxon>Ascoideaceae</taxon>
        <taxon>Ascoidea</taxon>
    </lineage>
</organism>
<dbReference type="GO" id="GO:0000932">
    <property type="term" value="C:P-body"/>
    <property type="evidence" value="ECO:0007669"/>
    <property type="project" value="UniProtKB-SubCell"/>
</dbReference>
<dbReference type="InterPro" id="IPR034104">
    <property type="entry name" value="Lsm1"/>
</dbReference>
<dbReference type="InterPro" id="IPR001163">
    <property type="entry name" value="Sm_dom_euk/arc"/>
</dbReference>
<gene>
    <name evidence="6" type="primary">LSM1</name>
    <name evidence="8" type="ORF">ASCRUDRAFT_27284</name>
</gene>
<dbReference type="GO" id="GO:1990904">
    <property type="term" value="C:ribonucleoprotein complex"/>
    <property type="evidence" value="ECO:0007669"/>
    <property type="project" value="UniProtKB-KW"/>
</dbReference>
<comment type="subcellular location">
    <subcellularLocation>
        <location evidence="6">Cytoplasm</location>
    </subcellularLocation>
    <subcellularLocation>
        <location evidence="6">Cytoplasm</location>
        <location evidence="6">P-body</location>
    </subcellularLocation>
</comment>
<evidence type="ECO:0000256" key="1">
    <source>
        <dbReference type="ARBA" id="ARBA00006850"/>
    </source>
</evidence>
<evidence type="ECO:0000256" key="5">
    <source>
        <dbReference type="ARBA" id="ARBA00023274"/>
    </source>
</evidence>
<sequence>ENLYLESYPFTTAAALVGSVDKKIFVLLRDGRNLFGVLRTFDQYANLVLQDTIERIYLLEKKLYGETFQGNFLIRGENVVMFGELNIDKEDVHLEDFKKIEFKEAEKTLNEIHQKTIKTEKENSKIFLKNGLTSDFTKSDLY</sequence>
<evidence type="ECO:0000313" key="9">
    <source>
        <dbReference type="Proteomes" id="UP000095038"/>
    </source>
</evidence>
<dbReference type="OrthoDB" id="10263346at2759"/>
<dbReference type="Pfam" id="PF01423">
    <property type="entry name" value="LSM"/>
    <property type="match status" value="1"/>
</dbReference>
<evidence type="ECO:0000256" key="3">
    <source>
        <dbReference type="ARBA" id="ARBA00022664"/>
    </source>
</evidence>
<dbReference type="GO" id="GO:0003682">
    <property type="term" value="F:chromatin binding"/>
    <property type="evidence" value="ECO:0007669"/>
    <property type="project" value="EnsemblFungi"/>
</dbReference>